<proteinExistence type="predicted"/>
<keyword evidence="3" id="KW-0574">Periplasm</keyword>
<dbReference type="SUPFAM" id="SSF48230">
    <property type="entry name" value="Chondroitin AC/alginate lyase"/>
    <property type="match status" value="1"/>
</dbReference>
<dbReference type="InterPro" id="IPR012480">
    <property type="entry name" value="Hepar_II_III_C"/>
</dbReference>
<dbReference type="GO" id="GO:0016829">
    <property type="term" value="F:lyase activity"/>
    <property type="evidence" value="ECO:0007669"/>
    <property type="project" value="UniProtKB-KW"/>
</dbReference>
<evidence type="ECO:0000259" key="5">
    <source>
        <dbReference type="Pfam" id="PF07940"/>
    </source>
</evidence>
<dbReference type="InterPro" id="IPR031680">
    <property type="entry name" value="Hepar_II_III_N"/>
</dbReference>
<dbReference type="EMBL" id="DRQG01000139">
    <property type="protein sequence ID" value="HGY56899.1"/>
    <property type="molecule type" value="Genomic_DNA"/>
</dbReference>
<reference evidence="7" key="1">
    <citation type="journal article" date="2020" name="mSystems">
        <title>Genome- and Community-Level Interaction Insights into Carbon Utilization and Element Cycling Functions of Hydrothermarchaeota in Hydrothermal Sediment.</title>
        <authorList>
            <person name="Zhou Z."/>
            <person name="Liu Y."/>
            <person name="Xu W."/>
            <person name="Pan J."/>
            <person name="Luo Z.H."/>
            <person name="Li M."/>
        </authorList>
    </citation>
    <scope>NUCLEOTIDE SEQUENCE [LARGE SCALE GENOMIC DNA]</scope>
    <source>
        <strain evidence="7">HyVt-577</strain>
    </source>
</reference>
<gene>
    <name evidence="7" type="ORF">ENK44_14420</name>
</gene>
<dbReference type="Pfam" id="PF07940">
    <property type="entry name" value="Hepar_II_III_C"/>
    <property type="match status" value="1"/>
</dbReference>
<protein>
    <submittedName>
        <fullName evidence="7">Alginate lyase family protein</fullName>
    </submittedName>
</protein>
<evidence type="ECO:0000256" key="1">
    <source>
        <dbReference type="ARBA" id="ARBA00004418"/>
    </source>
</evidence>
<dbReference type="AlphaFoldDB" id="A0A7V4WVZ8"/>
<dbReference type="GO" id="GO:0042597">
    <property type="term" value="C:periplasmic space"/>
    <property type="evidence" value="ECO:0007669"/>
    <property type="project" value="UniProtKB-SubCell"/>
</dbReference>
<evidence type="ECO:0000256" key="4">
    <source>
        <dbReference type="ARBA" id="ARBA00023239"/>
    </source>
</evidence>
<organism evidence="7">
    <name type="scientific">Caldithrix abyssi</name>
    <dbReference type="NCBI Taxonomy" id="187145"/>
    <lineage>
        <taxon>Bacteria</taxon>
        <taxon>Pseudomonadati</taxon>
        <taxon>Calditrichota</taxon>
        <taxon>Calditrichia</taxon>
        <taxon>Calditrichales</taxon>
        <taxon>Calditrichaceae</taxon>
        <taxon>Caldithrix</taxon>
    </lineage>
</organism>
<sequence length="567" mass="66767">MRWIRFIHTLLYLKPVQIWSRIFFHVKKTVFGFIIIDLVKRQKAVPELPTFNLIPKPHAPYAEKQNLERKQFVFLNQFANYDTDIRWNDPGKSKLWRYNLHYFDYLLPLLQEQSAKNYDRGRRIIEDWIKNNPIGHGDGWEPYPISVRVCNWIHFYAAFQNYIGKDPSFKEILLVSLFRQIAYLNYFFEWHLQANHFWVNAKALLFSGIFFGHKYWIEKGVKIVQQQLDEQVLNDGGHYERSPMYHALFLLDVIDLLNGIRASKIKIENLSRLNNILHHKALSMWKWLNHLTHPDGEIALLGDSVFNLAPQPGKIGEYLRAVLPTTIENTGKNEIAALKESGYFVVRENELYLVIDGGPLGVIYQPGHAHCDFLSYELSYKSRRFIVDSGIGEYLPTELRLKARSIYSHNTLVINQMEQAEIWHAFRMGKRIIPQNVQFASSPFIKFEGAYENFMNKESGYYHKRSILFQNTKEINIQDYFSPAEYRQAEDLIHLHPQCRAKIQNGAVIVERDNAVLNILFNSEEIQAELRPWFYAPEFGIIQQNQMIVLQPAHKNINKIEYTIKWT</sequence>
<dbReference type="Proteomes" id="UP000885779">
    <property type="component" value="Unassembled WGS sequence"/>
</dbReference>
<keyword evidence="4 7" id="KW-0456">Lyase</keyword>
<feature type="domain" description="Heparinase II/III-like C-terminal" evidence="5">
    <location>
        <begin position="332"/>
        <end position="551"/>
    </location>
</feature>
<evidence type="ECO:0000313" key="7">
    <source>
        <dbReference type="EMBL" id="HGY56899.1"/>
    </source>
</evidence>
<dbReference type="InterPro" id="IPR008929">
    <property type="entry name" value="Chondroitin_lyas"/>
</dbReference>
<accession>A0A7V4WVZ8</accession>
<dbReference type="PANTHER" id="PTHR39210:SF1">
    <property type="entry name" value="HEPARIN-SULFATE LYASE"/>
    <property type="match status" value="1"/>
</dbReference>
<keyword evidence="2" id="KW-0732">Signal</keyword>
<name>A0A7V4WVZ8_CALAY</name>
<dbReference type="Gene3D" id="1.50.10.100">
    <property type="entry name" value="Chondroitin AC/alginate lyase"/>
    <property type="match status" value="1"/>
</dbReference>
<feature type="domain" description="Heparin-sulfate lyase N-terminal" evidence="6">
    <location>
        <begin position="74"/>
        <end position="304"/>
    </location>
</feature>
<evidence type="ECO:0000256" key="3">
    <source>
        <dbReference type="ARBA" id="ARBA00022764"/>
    </source>
</evidence>
<comment type="subcellular location">
    <subcellularLocation>
        <location evidence="1">Periplasm</location>
    </subcellularLocation>
</comment>
<comment type="caution">
    <text evidence="7">The sequence shown here is derived from an EMBL/GenBank/DDBJ whole genome shotgun (WGS) entry which is preliminary data.</text>
</comment>
<evidence type="ECO:0000256" key="2">
    <source>
        <dbReference type="ARBA" id="ARBA00022729"/>
    </source>
</evidence>
<evidence type="ECO:0000259" key="6">
    <source>
        <dbReference type="Pfam" id="PF16889"/>
    </source>
</evidence>
<dbReference type="Gene3D" id="2.70.98.70">
    <property type="match status" value="1"/>
</dbReference>
<dbReference type="Pfam" id="PF16889">
    <property type="entry name" value="Hepar_II_III_N"/>
    <property type="match status" value="1"/>
</dbReference>
<dbReference type="PANTHER" id="PTHR39210">
    <property type="entry name" value="HEPARIN-SULFATE LYASE"/>
    <property type="match status" value="1"/>
</dbReference>